<evidence type="ECO:0000313" key="2">
    <source>
        <dbReference type="Proteomes" id="UP000238312"/>
    </source>
</evidence>
<reference evidence="1 2" key="1">
    <citation type="submission" date="2018-03" db="EMBL/GenBank/DDBJ databases">
        <title>Genomic Encyclopedia of Type Strains, Phase III (KMG-III): the genomes of soil and plant-associated and newly described type strains.</title>
        <authorList>
            <person name="Whitman W."/>
        </authorList>
    </citation>
    <scope>NUCLEOTIDE SEQUENCE [LARGE SCALE GENOMIC DNA]</scope>
    <source>
        <strain evidence="1 2">CGMCC 4.7104</strain>
    </source>
</reference>
<dbReference type="Gene3D" id="2.60.120.620">
    <property type="entry name" value="q2cbj1_9rhob like domain"/>
    <property type="match status" value="1"/>
</dbReference>
<dbReference type="PANTHER" id="PTHR20883">
    <property type="entry name" value="PHYTANOYL-COA DIOXYGENASE DOMAIN CONTAINING 1"/>
    <property type="match status" value="1"/>
</dbReference>
<dbReference type="OrthoDB" id="9796766at2"/>
<dbReference type="GO" id="GO:0016706">
    <property type="term" value="F:2-oxoglutarate-dependent dioxygenase activity"/>
    <property type="evidence" value="ECO:0007669"/>
    <property type="project" value="UniProtKB-ARBA"/>
</dbReference>
<sequence length="252" mass="28741">MTETLTDADVAFFREHGYLLPGRPLLPEARLSWLEQIFNEHLRDKGDKLSDELDTPHYRDERLLDLLLSDEVLDWIEPLIGPDIALWSSHFISKDPFTGRATPWHEDSAFWEGRFDDYDHIVTIWLALEDGSSEENGCMRVIPGSHLNGGFSDGYRPTDMTEQTFHAELAGVDESKAVSFELRRGEFSMHDGRIVHGARANTSARRRTGYTMRYFPSSVKMRDVPQNEGWRIWLARGRDLAGNDYANAPAGA</sequence>
<keyword evidence="1" id="KW-0223">Dioxygenase</keyword>
<dbReference type="Pfam" id="PF05721">
    <property type="entry name" value="PhyH"/>
    <property type="match status" value="1"/>
</dbReference>
<dbReference type="InterPro" id="IPR008775">
    <property type="entry name" value="Phytyl_CoA_dOase-like"/>
</dbReference>
<dbReference type="AlphaFoldDB" id="A0A2T0MR62"/>
<gene>
    <name evidence="1" type="ORF">B0I32_11688</name>
</gene>
<accession>A0A2T0MR62</accession>
<keyword evidence="1" id="KW-0560">Oxidoreductase</keyword>
<dbReference type="SUPFAM" id="SSF51197">
    <property type="entry name" value="Clavaminate synthase-like"/>
    <property type="match status" value="1"/>
</dbReference>
<keyword evidence="2" id="KW-1185">Reference proteome</keyword>
<evidence type="ECO:0000313" key="1">
    <source>
        <dbReference type="EMBL" id="PRX60697.1"/>
    </source>
</evidence>
<protein>
    <submittedName>
        <fullName evidence="1">Phytanoyl-CoA dioxygenase PhyH</fullName>
    </submittedName>
</protein>
<dbReference type="EMBL" id="PVNG01000016">
    <property type="protein sequence ID" value="PRX60697.1"/>
    <property type="molecule type" value="Genomic_DNA"/>
</dbReference>
<name>A0A2T0MR62_9ACTN</name>
<dbReference type="PANTHER" id="PTHR20883:SF48">
    <property type="entry name" value="ECTOINE DIOXYGENASE"/>
    <property type="match status" value="1"/>
</dbReference>
<comment type="caution">
    <text evidence="1">The sequence shown here is derived from an EMBL/GenBank/DDBJ whole genome shotgun (WGS) entry which is preliminary data.</text>
</comment>
<organism evidence="1 2">
    <name type="scientific">Nonomuraea fuscirosea</name>
    <dbReference type="NCBI Taxonomy" id="1291556"/>
    <lineage>
        <taxon>Bacteria</taxon>
        <taxon>Bacillati</taxon>
        <taxon>Actinomycetota</taxon>
        <taxon>Actinomycetes</taxon>
        <taxon>Streptosporangiales</taxon>
        <taxon>Streptosporangiaceae</taxon>
        <taxon>Nonomuraea</taxon>
    </lineage>
</organism>
<dbReference type="RefSeq" id="WP_106246587.1">
    <property type="nucleotide sequence ID" value="NZ_JBFAIB010000040.1"/>
</dbReference>
<dbReference type="Proteomes" id="UP000238312">
    <property type="component" value="Unassembled WGS sequence"/>
</dbReference>
<proteinExistence type="predicted"/>
<dbReference type="GO" id="GO:0005506">
    <property type="term" value="F:iron ion binding"/>
    <property type="evidence" value="ECO:0007669"/>
    <property type="project" value="UniProtKB-ARBA"/>
</dbReference>